<keyword evidence="11 12" id="KW-0998">Cell outer membrane</keyword>
<reference evidence="18" key="1">
    <citation type="journal article" date="2019" name="Int. J. Syst. Evol. Microbiol.">
        <title>The Global Catalogue of Microorganisms (GCM) 10K type strain sequencing project: providing services to taxonomists for standard genome sequencing and annotation.</title>
        <authorList>
            <consortium name="The Broad Institute Genomics Platform"/>
            <consortium name="The Broad Institute Genome Sequencing Center for Infectious Disease"/>
            <person name="Wu L."/>
            <person name="Ma J."/>
        </authorList>
    </citation>
    <scope>NUCLEOTIDE SEQUENCE [LARGE SCALE GENOMIC DNA]</scope>
    <source>
        <strain evidence="18">CGMCC 1.16026</strain>
    </source>
</reference>
<keyword evidence="6" id="KW-0732">Signal</keyword>
<feature type="compositionally biased region" description="Basic and acidic residues" evidence="14">
    <location>
        <begin position="59"/>
        <end position="90"/>
    </location>
</feature>
<evidence type="ECO:0000256" key="4">
    <source>
        <dbReference type="ARBA" id="ARBA00022496"/>
    </source>
</evidence>
<dbReference type="Gene3D" id="3.55.50.30">
    <property type="match status" value="1"/>
</dbReference>
<dbReference type="SUPFAM" id="SSF56935">
    <property type="entry name" value="Porins"/>
    <property type="match status" value="1"/>
</dbReference>
<keyword evidence="3 12" id="KW-1134">Transmembrane beta strand</keyword>
<keyword evidence="18" id="KW-1185">Reference proteome</keyword>
<comment type="subcellular location">
    <subcellularLocation>
        <location evidence="1 12">Cell outer membrane</location>
        <topology evidence="1 12">Multi-pass membrane protein</topology>
    </subcellularLocation>
</comment>
<dbReference type="InterPro" id="IPR000531">
    <property type="entry name" value="Beta-barrel_TonB"/>
</dbReference>
<keyword evidence="5 12" id="KW-0812">Transmembrane</keyword>
<comment type="similarity">
    <text evidence="12 13">Belongs to the TonB-dependent receptor family.</text>
</comment>
<keyword evidence="17" id="KW-0675">Receptor</keyword>
<proteinExistence type="inferred from homology"/>
<dbReference type="Pfam" id="PF07715">
    <property type="entry name" value="Plug"/>
    <property type="match status" value="1"/>
</dbReference>
<dbReference type="Pfam" id="PF00593">
    <property type="entry name" value="TonB_dep_Rec_b-barrel"/>
    <property type="match status" value="1"/>
</dbReference>
<sequence length="896" mass="95726">MSKQIELKTSLMAGLFGTEPAQPAGVTASRRKNPLAAMVALTLAGLTTTTAVAATTPTDKNDDLGKEADPHHGHEGAGQHPNDPAHEVHKFDIPAGPLSEVIAAIRKQAGIRIALASQDKMADVPSQGVSGVMPVDAALRQALDGTGLAARFDAPDSVKIDVRSANESVVVTADNQPTNLKYTAPLLDLPQTVNVIGGEAMQQMAATSLVEALRAVPGITFGAGEGGNPLGDRPFIRGLDSQSSTYIDGMRDIAAQSRDTFDIDSIEVQEGPGGAYGGRGTGGGSINMNSKIARKDRFIAGSFMPGTSSYKRATIDANAKLMNSVYGRLTSMWYDAGVAGRDGVNNNRWGFAPSLAIGLGHPTRLFLDYYHLITNSIPDSGIPYNNPANTYASTYAAAGYKQVLQPGDGTPIALPYRTIFYGLLDRDKDKEYAKIGTARVEQDLFHGKSLLRNSFRYERTSQDYLWTLPDDSKGNLYYGLLFRRINAKYNSVYTLGNQTDLSGAFNTGSIKHSYAVGMEFSKERGNIDSYTNNTTAFTSPNAQGTGGTETCQLGLGAASAYNCTSLFAPNDRDQWIGASAKGVIGLTYTNSVYLAHNPSHSVAVTKSAYGFDTITLNKHFLATVGGRYDHFESSYLSSTVAKQVVVNDLGTYIAGLTYKPNAVTSIYGTVSTAAIPTGNALAQGTDTSNLSTVGNSNLQPETIRQEEFGVKRELAHGRALAHVAVYREDIQNVRITLADGNVGAAGTDRTIGLEAGVTGYITRKWDMTGGYNFIDAILTNAGGAGAANGLTNGNHMPNTPWSSFSLTSNYKIIPRLRVGGGVYANSMVWGNQSTNKWVRGYTRVDLFSSYDVNKHFSIQGNALNVGDKVYYQQAYTTHYAVLAPGRTVLVGLNVKF</sequence>
<keyword evidence="7" id="KW-0408">Iron</keyword>
<name>A0ABW1ZCQ3_9BACT</name>
<dbReference type="RefSeq" id="WP_263371139.1">
    <property type="nucleotide sequence ID" value="NZ_JAGSYD010000002.1"/>
</dbReference>
<evidence type="ECO:0000256" key="13">
    <source>
        <dbReference type="RuleBase" id="RU003357"/>
    </source>
</evidence>
<evidence type="ECO:0000313" key="18">
    <source>
        <dbReference type="Proteomes" id="UP001596391"/>
    </source>
</evidence>
<dbReference type="InterPro" id="IPR039426">
    <property type="entry name" value="TonB-dep_rcpt-like"/>
</dbReference>
<organism evidence="17 18">
    <name type="scientific">Granulicella cerasi</name>
    <dbReference type="NCBI Taxonomy" id="741063"/>
    <lineage>
        <taxon>Bacteria</taxon>
        <taxon>Pseudomonadati</taxon>
        <taxon>Acidobacteriota</taxon>
        <taxon>Terriglobia</taxon>
        <taxon>Terriglobales</taxon>
        <taxon>Acidobacteriaceae</taxon>
        <taxon>Granulicella</taxon>
    </lineage>
</organism>
<dbReference type="PROSITE" id="PS01156">
    <property type="entry name" value="TONB_DEPENDENT_REC_2"/>
    <property type="match status" value="1"/>
</dbReference>
<keyword evidence="10 12" id="KW-0472">Membrane</keyword>
<evidence type="ECO:0000256" key="5">
    <source>
        <dbReference type="ARBA" id="ARBA00022692"/>
    </source>
</evidence>
<evidence type="ECO:0000256" key="10">
    <source>
        <dbReference type="ARBA" id="ARBA00023136"/>
    </source>
</evidence>
<dbReference type="PANTHER" id="PTHR32552">
    <property type="entry name" value="FERRICHROME IRON RECEPTOR-RELATED"/>
    <property type="match status" value="1"/>
</dbReference>
<dbReference type="Proteomes" id="UP001596391">
    <property type="component" value="Unassembled WGS sequence"/>
</dbReference>
<keyword evidence="8" id="KW-0406">Ion transport</keyword>
<evidence type="ECO:0000256" key="3">
    <source>
        <dbReference type="ARBA" id="ARBA00022452"/>
    </source>
</evidence>
<evidence type="ECO:0000256" key="14">
    <source>
        <dbReference type="SAM" id="MobiDB-lite"/>
    </source>
</evidence>
<feature type="region of interest" description="Disordered" evidence="14">
    <location>
        <begin position="52"/>
        <end position="90"/>
    </location>
</feature>
<evidence type="ECO:0000256" key="9">
    <source>
        <dbReference type="ARBA" id="ARBA00023077"/>
    </source>
</evidence>
<dbReference type="PROSITE" id="PS52016">
    <property type="entry name" value="TONB_DEPENDENT_REC_3"/>
    <property type="match status" value="1"/>
</dbReference>
<keyword evidence="4" id="KW-0410">Iron transport</keyword>
<evidence type="ECO:0000259" key="16">
    <source>
        <dbReference type="Pfam" id="PF07715"/>
    </source>
</evidence>
<evidence type="ECO:0000313" key="17">
    <source>
        <dbReference type="EMBL" id="MFC6646926.1"/>
    </source>
</evidence>
<dbReference type="PANTHER" id="PTHR32552:SF89">
    <property type="entry name" value="CATECHOLATE SIDEROPHORE RECEPTOR FIU"/>
    <property type="match status" value="1"/>
</dbReference>
<dbReference type="InterPro" id="IPR012910">
    <property type="entry name" value="Plug_dom"/>
</dbReference>
<gene>
    <name evidence="17" type="ORF">ACFQBQ_15340</name>
</gene>
<dbReference type="InterPro" id="IPR036942">
    <property type="entry name" value="Beta-barrel_TonB_sf"/>
</dbReference>
<dbReference type="InterPro" id="IPR010917">
    <property type="entry name" value="TonB_rcpt_CS"/>
</dbReference>
<evidence type="ECO:0000256" key="2">
    <source>
        <dbReference type="ARBA" id="ARBA00022448"/>
    </source>
</evidence>
<evidence type="ECO:0000256" key="11">
    <source>
        <dbReference type="ARBA" id="ARBA00023237"/>
    </source>
</evidence>
<evidence type="ECO:0000256" key="1">
    <source>
        <dbReference type="ARBA" id="ARBA00004571"/>
    </source>
</evidence>
<dbReference type="Gene3D" id="2.170.130.10">
    <property type="entry name" value="TonB-dependent receptor, plug domain"/>
    <property type="match status" value="1"/>
</dbReference>
<evidence type="ECO:0000256" key="7">
    <source>
        <dbReference type="ARBA" id="ARBA00023004"/>
    </source>
</evidence>
<dbReference type="Gene3D" id="2.40.170.20">
    <property type="entry name" value="TonB-dependent receptor, beta-barrel domain"/>
    <property type="match status" value="1"/>
</dbReference>
<keyword evidence="9 13" id="KW-0798">TonB box</keyword>
<evidence type="ECO:0000256" key="12">
    <source>
        <dbReference type="PROSITE-ProRule" id="PRU01360"/>
    </source>
</evidence>
<feature type="domain" description="TonB-dependent receptor plug" evidence="16">
    <location>
        <begin position="186"/>
        <end position="284"/>
    </location>
</feature>
<dbReference type="EMBL" id="JBHSWI010000001">
    <property type="protein sequence ID" value="MFC6646926.1"/>
    <property type="molecule type" value="Genomic_DNA"/>
</dbReference>
<comment type="caution">
    <text evidence="17">The sequence shown here is derived from an EMBL/GenBank/DDBJ whole genome shotgun (WGS) entry which is preliminary data.</text>
</comment>
<evidence type="ECO:0000256" key="8">
    <source>
        <dbReference type="ARBA" id="ARBA00023065"/>
    </source>
</evidence>
<dbReference type="InterPro" id="IPR037066">
    <property type="entry name" value="Plug_dom_sf"/>
</dbReference>
<accession>A0ABW1ZCQ3</accession>
<keyword evidence="2 12" id="KW-0813">Transport</keyword>
<dbReference type="CDD" id="cd01347">
    <property type="entry name" value="ligand_gated_channel"/>
    <property type="match status" value="1"/>
</dbReference>
<feature type="domain" description="TonB-dependent receptor-like beta-barrel" evidence="15">
    <location>
        <begin position="433"/>
        <end position="865"/>
    </location>
</feature>
<evidence type="ECO:0000256" key="6">
    <source>
        <dbReference type="ARBA" id="ARBA00022729"/>
    </source>
</evidence>
<protein>
    <submittedName>
        <fullName evidence="17">TonB-dependent receptor domain-containing protein</fullName>
    </submittedName>
</protein>
<evidence type="ECO:0000259" key="15">
    <source>
        <dbReference type="Pfam" id="PF00593"/>
    </source>
</evidence>